<evidence type="ECO:0000256" key="17">
    <source>
        <dbReference type="SAM" id="Coils"/>
    </source>
</evidence>
<feature type="modified residue" description="4-aspartylphosphate" evidence="16">
    <location>
        <position position="727"/>
    </location>
</feature>
<dbReference type="InterPro" id="IPR003660">
    <property type="entry name" value="HAMP_dom"/>
</dbReference>
<feature type="domain" description="Histidine kinase" evidence="19">
    <location>
        <begin position="295"/>
        <end position="516"/>
    </location>
</feature>
<dbReference type="InterPro" id="IPR003661">
    <property type="entry name" value="HisK_dim/P_dom"/>
</dbReference>
<keyword evidence="10 23" id="KW-0418">Kinase</keyword>
<dbReference type="AlphaFoldDB" id="A0A4R6UYI3"/>
<evidence type="ECO:0000256" key="2">
    <source>
        <dbReference type="ARBA" id="ARBA00004429"/>
    </source>
</evidence>
<keyword evidence="8 18" id="KW-0812">Transmembrane</keyword>
<keyword evidence="14 18" id="KW-0472">Membrane</keyword>
<evidence type="ECO:0000256" key="1">
    <source>
        <dbReference type="ARBA" id="ARBA00000085"/>
    </source>
</evidence>
<evidence type="ECO:0000256" key="14">
    <source>
        <dbReference type="ARBA" id="ARBA00023136"/>
    </source>
</evidence>
<dbReference type="Pfam" id="PF00512">
    <property type="entry name" value="HisKA"/>
    <property type="match status" value="1"/>
</dbReference>
<dbReference type="Pfam" id="PF09984">
    <property type="entry name" value="sCache_4"/>
    <property type="match status" value="1"/>
</dbReference>
<feature type="domain" description="HAMP" evidence="21">
    <location>
        <begin position="196"/>
        <end position="248"/>
    </location>
</feature>
<dbReference type="Gene3D" id="3.40.50.2300">
    <property type="match status" value="1"/>
</dbReference>
<dbReference type="InterPro" id="IPR019247">
    <property type="entry name" value="Histidine_kinase_BarA_N"/>
</dbReference>
<keyword evidence="12 18" id="KW-1133">Transmembrane helix</keyword>
<keyword evidence="4" id="KW-1003">Cell membrane</keyword>
<dbReference type="FunFam" id="3.30.565.10:FF:000010">
    <property type="entry name" value="Sensor histidine kinase RcsC"/>
    <property type="match status" value="1"/>
</dbReference>
<evidence type="ECO:0000256" key="6">
    <source>
        <dbReference type="ARBA" id="ARBA00022553"/>
    </source>
</evidence>
<dbReference type="PROSITE" id="PS50110">
    <property type="entry name" value="RESPONSE_REGULATORY"/>
    <property type="match status" value="1"/>
</dbReference>
<dbReference type="CDD" id="cd18773">
    <property type="entry name" value="PDC1_HK_sensor"/>
    <property type="match status" value="1"/>
</dbReference>
<dbReference type="InterPro" id="IPR036890">
    <property type="entry name" value="HATPase_C_sf"/>
</dbReference>
<dbReference type="Gene3D" id="1.10.287.130">
    <property type="match status" value="1"/>
</dbReference>
<feature type="domain" description="HPt" evidence="22">
    <location>
        <begin position="837"/>
        <end position="930"/>
    </location>
</feature>
<keyword evidence="9" id="KW-0547">Nucleotide-binding</keyword>
<evidence type="ECO:0000256" key="3">
    <source>
        <dbReference type="ARBA" id="ARBA00012438"/>
    </source>
</evidence>
<dbReference type="CDD" id="cd00088">
    <property type="entry name" value="HPT"/>
    <property type="match status" value="1"/>
</dbReference>
<dbReference type="Pfam" id="PF01627">
    <property type="entry name" value="Hpt"/>
    <property type="match status" value="1"/>
</dbReference>
<reference evidence="23 24" key="1">
    <citation type="submission" date="2019-03" db="EMBL/GenBank/DDBJ databases">
        <title>Genomic Encyclopedia of Type Strains, Phase IV (KMG-IV): sequencing the most valuable type-strain genomes for metagenomic binning, comparative biology and taxonomic classification.</title>
        <authorList>
            <person name="Goeker M."/>
        </authorList>
    </citation>
    <scope>NUCLEOTIDE SEQUENCE [LARGE SCALE GENOMIC DNA]</scope>
    <source>
        <strain evidence="23 24">DSM 103792</strain>
    </source>
</reference>
<dbReference type="SUPFAM" id="SSF55874">
    <property type="entry name" value="ATPase domain of HSP90 chaperone/DNA topoisomerase II/histidine kinase"/>
    <property type="match status" value="1"/>
</dbReference>
<dbReference type="Pfam" id="PF00672">
    <property type="entry name" value="HAMP"/>
    <property type="match status" value="1"/>
</dbReference>
<gene>
    <name evidence="23" type="ORF">EV696_102318</name>
</gene>
<dbReference type="Proteomes" id="UP000295375">
    <property type="component" value="Unassembled WGS sequence"/>
</dbReference>
<feature type="modified residue" description="Phosphohistidine" evidence="15">
    <location>
        <position position="876"/>
    </location>
</feature>
<dbReference type="GO" id="GO:0000155">
    <property type="term" value="F:phosphorelay sensor kinase activity"/>
    <property type="evidence" value="ECO:0007669"/>
    <property type="project" value="InterPro"/>
</dbReference>
<dbReference type="SUPFAM" id="SSF47226">
    <property type="entry name" value="Histidine-containing phosphotransfer domain, HPT domain"/>
    <property type="match status" value="1"/>
</dbReference>
<dbReference type="FunFam" id="1.10.287.130:FF:000003">
    <property type="entry name" value="Histidine kinase"/>
    <property type="match status" value="1"/>
</dbReference>
<dbReference type="CDD" id="cd16922">
    <property type="entry name" value="HATPase_EvgS-ArcB-TorS-like"/>
    <property type="match status" value="1"/>
</dbReference>
<evidence type="ECO:0000256" key="12">
    <source>
        <dbReference type="ARBA" id="ARBA00022989"/>
    </source>
</evidence>
<dbReference type="SUPFAM" id="SSF158472">
    <property type="entry name" value="HAMP domain-like"/>
    <property type="match status" value="1"/>
</dbReference>
<evidence type="ECO:0000313" key="24">
    <source>
        <dbReference type="Proteomes" id="UP000295375"/>
    </source>
</evidence>
<dbReference type="OrthoDB" id="9797243at2"/>
<dbReference type="CDD" id="cd17546">
    <property type="entry name" value="REC_hyHK_CKI1_RcsC-like"/>
    <property type="match status" value="1"/>
</dbReference>
<keyword evidence="5" id="KW-0997">Cell inner membrane</keyword>
<organism evidence="23 24">
    <name type="scientific">Permianibacter aggregans</name>
    <dbReference type="NCBI Taxonomy" id="1510150"/>
    <lineage>
        <taxon>Bacteria</taxon>
        <taxon>Pseudomonadati</taxon>
        <taxon>Pseudomonadota</taxon>
        <taxon>Gammaproteobacteria</taxon>
        <taxon>Pseudomonadales</taxon>
        <taxon>Pseudomonadaceae</taxon>
        <taxon>Permianibacter</taxon>
    </lineage>
</organism>
<dbReference type="PROSITE" id="PS50894">
    <property type="entry name" value="HPT"/>
    <property type="match status" value="1"/>
</dbReference>
<dbReference type="InterPro" id="IPR011006">
    <property type="entry name" value="CheY-like_superfamily"/>
</dbReference>
<proteinExistence type="predicted"/>
<keyword evidence="7" id="KW-0808">Transferase</keyword>
<dbReference type="SMART" id="SM00304">
    <property type="entry name" value="HAMP"/>
    <property type="match status" value="1"/>
</dbReference>
<keyword evidence="24" id="KW-1185">Reference proteome</keyword>
<dbReference type="RefSeq" id="WP_133587969.1">
    <property type="nucleotide sequence ID" value="NZ_SNYM01000002.1"/>
</dbReference>
<dbReference type="InterPro" id="IPR004358">
    <property type="entry name" value="Sig_transdc_His_kin-like_C"/>
</dbReference>
<dbReference type="SMART" id="SM00387">
    <property type="entry name" value="HATPase_c"/>
    <property type="match status" value="1"/>
</dbReference>
<feature type="transmembrane region" description="Helical" evidence="18">
    <location>
        <begin position="173"/>
        <end position="195"/>
    </location>
</feature>
<evidence type="ECO:0000256" key="9">
    <source>
        <dbReference type="ARBA" id="ARBA00022741"/>
    </source>
</evidence>
<dbReference type="EMBL" id="SNYM01000002">
    <property type="protein sequence ID" value="TDQ50635.1"/>
    <property type="molecule type" value="Genomic_DNA"/>
</dbReference>
<feature type="domain" description="Response regulatory" evidence="20">
    <location>
        <begin position="678"/>
        <end position="794"/>
    </location>
</feature>
<dbReference type="Gene3D" id="3.30.565.10">
    <property type="entry name" value="Histidine kinase-like ATPase, C-terminal domain"/>
    <property type="match status" value="1"/>
</dbReference>
<dbReference type="NCBIfam" id="NF008318">
    <property type="entry name" value="PRK11107.1"/>
    <property type="match status" value="1"/>
</dbReference>
<dbReference type="SUPFAM" id="SSF47384">
    <property type="entry name" value="Homodimeric domain of signal transducing histidine kinase"/>
    <property type="match status" value="1"/>
</dbReference>
<protein>
    <recommendedName>
        <fullName evidence="3">histidine kinase</fullName>
        <ecNumber evidence="3">2.7.13.3</ecNumber>
    </recommendedName>
</protein>
<evidence type="ECO:0000313" key="23">
    <source>
        <dbReference type="EMBL" id="TDQ50635.1"/>
    </source>
</evidence>
<sequence length="939" mass="103546">MGTDWGVRSRIVLLAVIPVLLISTLLLILFVREHVADSTKSLLQRGQTITRHLAYASEFGIAAANEQQLSDLILSARDSDDDVAAIAVFDRDGRLMARTGAADFALNASEGEPNRFLQNREVKSGFIIRAPVLGPVVSLRDAPDARQAGRPIIGEVAVMMTNERETLAVFQTLAYAVLVVVIAAIVGAVLALRMARKVIVPIIQMAQAVHAIKDGKLDTQVNTGATGELKVLENGINSMAESLQQAHEELHENIDQATADLRQTLETIEVQNVELDIARKQAIEAVRVKSEFLANMSHEIRTPMNGVIGFTNLLLKTDLTGKQREYLNTIRRSAQGLLAIVDDILDFSKVEAGKMVLEKAPLDMREVVDDVLTMLAPTAADKSLELVPLVYSDVPQNLLGDTLRVKQVLLNLVTNAVKLTAKGSVEVRVMLEQEDDDAAVIAIHIKDSGIGLTPEQQKQLFQAFQQADTSTTRRFGGTGLGLVICRSLVDKMGGEIGLESEFGVGSTFWFTLRCEKSADAYTGIRHNNELAGKRVLVYEPHPTAQLALGHLLTSWKMMSTMFDNISSLHTHALQIVEQEQKLDAVIIGGNIHIEKTGDMLSRISHLVHDKLGARVLLAGPNIDSVDPSTMLKWGIDSTLSKPIAQRRLFNALSQFFELQRQRPDIPAEPISREALSCRVLAVDDNEANLELLCTLLEDMGADVHAATNGREAVDMARETEFDLIVMDIQMPEMDGIEATRTLRANPLHRETPVIALTAHAMQGEREQLLKAGMDDYLTKPVSESELYDTLQRWLNKDLRLSSRLRRRRADTRTEPPIQPTNVDAVDWNLSLQMANQKPDLAKTMLQMLIKSLPESQQLIRQSYEDGDLKALQSHVHKLHGATCYVGVPVLKQRAHELETAIKQGDGVAVDQLLPKLDSEIKRVQEAASPLMEKLANAKS</sequence>
<evidence type="ECO:0000256" key="16">
    <source>
        <dbReference type="PROSITE-ProRule" id="PRU00169"/>
    </source>
</evidence>
<dbReference type="SMART" id="SM00388">
    <property type="entry name" value="HisKA"/>
    <property type="match status" value="1"/>
</dbReference>
<comment type="catalytic activity">
    <reaction evidence="1">
        <text>ATP + protein L-histidine = ADP + protein N-phospho-L-histidine.</text>
        <dbReference type="EC" id="2.7.13.3"/>
    </reaction>
</comment>
<evidence type="ECO:0000256" key="11">
    <source>
        <dbReference type="ARBA" id="ARBA00022840"/>
    </source>
</evidence>
<dbReference type="SUPFAM" id="SSF52172">
    <property type="entry name" value="CheY-like"/>
    <property type="match status" value="2"/>
</dbReference>
<dbReference type="GO" id="GO:0005524">
    <property type="term" value="F:ATP binding"/>
    <property type="evidence" value="ECO:0007669"/>
    <property type="project" value="UniProtKB-KW"/>
</dbReference>
<evidence type="ECO:0000256" key="8">
    <source>
        <dbReference type="ARBA" id="ARBA00022692"/>
    </source>
</evidence>
<dbReference type="CDD" id="cd00082">
    <property type="entry name" value="HisKA"/>
    <property type="match status" value="1"/>
</dbReference>
<dbReference type="SMART" id="SM00448">
    <property type="entry name" value="REC"/>
    <property type="match status" value="1"/>
</dbReference>
<dbReference type="InterPro" id="IPR036097">
    <property type="entry name" value="HisK_dim/P_sf"/>
</dbReference>
<dbReference type="PROSITE" id="PS50109">
    <property type="entry name" value="HIS_KIN"/>
    <property type="match status" value="1"/>
</dbReference>
<evidence type="ECO:0000256" key="10">
    <source>
        <dbReference type="ARBA" id="ARBA00022777"/>
    </source>
</evidence>
<evidence type="ECO:0000259" key="19">
    <source>
        <dbReference type="PROSITE" id="PS50109"/>
    </source>
</evidence>
<comment type="caution">
    <text evidence="23">The sequence shown here is derived from an EMBL/GenBank/DDBJ whole genome shotgun (WGS) entry which is preliminary data.</text>
</comment>
<dbReference type="PANTHER" id="PTHR45339:SF1">
    <property type="entry name" value="HYBRID SIGNAL TRANSDUCTION HISTIDINE KINASE J"/>
    <property type="match status" value="1"/>
</dbReference>
<dbReference type="InterPro" id="IPR005467">
    <property type="entry name" value="His_kinase_dom"/>
</dbReference>
<evidence type="ECO:0000256" key="7">
    <source>
        <dbReference type="ARBA" id="ARBA00022679"/>
    </source>
</evidence>
<evidence type="ECO:0000259" key="21">
    <source>
        <dbReference type="PROSITE" id="PS50885"/>
    </source>
</evidence>
<dbReference type="InterPro" id="IPR001789">
    <property type="entry name" value="Sig_transdc_resp-reg_receiver"/>
</dbReference>
<dbReference type="Gene3D" id="1.20.120.160">
    <property type="entry name" value="HPT domain"/>
    <property type="match status" value="1"/>
</dbReference>
<comment type="subcellular location">
    <subcellularLocation>
        <location evidence="2">Cell inner membrane</location>
        <topology evidence="2">Multi-pass membrane protein</topology>
    </subcellularLocation>
</comment>
<dbReference type="InterPro" id="IPR008207">
    <property type="entry name" value="Sig_transdc_His_kin_Hpt_dom"/>
</dbReference>
<dbReference type="Pfam" id="PF02518">
    <property type="entry name" value="HATPase_c"/>
    <property type="match status" value="1"/>
</dbReference>
<keyword evidence="11" id="KW-0067">ATP-binding</keyword>
<keyword evidence="13" id="KW-0902">Two-component regulatory system</keyword>
<dbReference type="SMART" id="SM00073">
    <property type="entry name" value="HPT"/>
    <property type="match status" value="1"/>
</dbReference>
<evidence type="ECO:0000256" key="5">
    <source>
        <dbReference type="ARBA" id="ARBA00022519"/>
    </source>
</evidence>
<dbReference type="PANTHER" id="PTHR45339">
    <property type="entry name" value="HYBRID SIGNAL TRANSDUCTION HISTIDINE KINASE J"/>
    <property type="match status" value="1"/>
</dbReference>
<dbReference type="PRINTS" id="PR00344">
    <property type="entry name" value="BCTRLSENSOR"/>
</dbReference>
<evidence type="ECO:0000256" key="15">
    <source>
        <dbReference type="PROSITE-ProRule" id="PRU00110"/>
    </source>
</evidence>
<accession>A0A4R6UYI3</accession>
<keyword evidence="17" id="KW-0175">Coiled coil</keyword>
<dbReference type="EC" id="2.7.13.3" evidence="3"/>
<feature type="transmembrane region" description="Helical" evidence="18">
    <location>
        <begin position="12"/>
        <end position="31"/>
    </location>
</feature>
<name>A0A4R6UYI3_9GAMM</name>
<dbReference type="GO" id="GO:0005886">
    <property type="term" value="C:plasma membrane"/>
    <property type="evidence" value="ECO:0007669"/>
    <property type="project" value="UniProtKB-SubCell"/>
</dbReference>
<evidence type="ECO:0000256" key="13">
    <source>
        <dbReference type="ARBA" id="ARBA00023012"/>
    </source>
</evidence>
<evidence type="ECO:0000259" key="20">
    <source>
        <dbReference type="PROSITE" id="PS50110"/>
    </source>
</evidence>
<dbReference type="PROSITE" id="PS50885">
    <property type="entry name" value="HAMP"/>
    <property type="match status" value="1"/>
</dbReference>
<evidence type="ECO:0000259" key="22">
    <source>
        <dbReference type="PROSITE" id="PS50894"/>
    </source>
</evidence>
<dbReference type="Pfam" id="PF00072">
    <property type="entry name" value="Response_reg"/>
    <property type="match status" value="1"/>
</dbReference>
<dbReference type="InterPro" id="IPR003594">
    <property type="entry name" value="HATPase_dom"/>
</dbReference>
<feature type="coiled-coil region" evidence="17">
    <location>
        <begin position="229"/>
        <end position="267"/>
    </location>
</feature>
<evidence type="ECO:0000256" key="4">
    <source>
        <dbReference type="ARBA" id="ARBA00022475"/>
    </source>
</evidence>
<keyword evidence="6 16" id="KW-0597">Phosphoprotein</keyword>
<evidence type="ECO:0000256" key="18">
    <source>
        <dbReference type="SAM" id="Phobius"/>
    </source>
</evidence>
<dbReference type="Gene3D" id="6.10.340.10">
    <property type="match status" value="1"/>
</dbReference>
<dbReference type="InterPro" id="IPR036641">
    <property type="entry name" value="HPT_dom_sf"/>
</dbReference>